<dbReference type="KEGG" id="evi:Echvi_1654"/>
<proteinExistence type="inferred from homology"/>
<dbReference type="PROSITE" id="PS52016">
    <property type="entry name" value="TONB_DEPENDENT_REC_3"/>
    <property type="match status" value="1"/>
</dbReference>
<keyword evidence="11" id="KW-1185">Reference proteome</keyword>
<reference evidence="11" key="1">
    <citation type="submission" date="2012-02" db="EMBL/GenBank/DDBJ databases">
        <title>The complete genome of Echinicola vietnamensis DSM 17526.</title>
        <authorList>
            <person name="Lucas S."/>
            <person name="Copeland A."/>
            <person name="Lapidus A."/>
            <person name="Glavina del Rio T."/>
            <person name="Dalin E."/>
            <person name="Tice H."/>
            <person name="Bruce D."/>
            <person name="Goodwin L."/>
            <person name="Pitluck S."/>
            <person name="Peters L."/>
            <person name="Ovchinnikova G."/>
            <person name="Teshima H."/>
            <person name="Kyrpides N."/>
            <person name="Mavromatis K."/>
            <person name="Ivanova N."/>
            <person name="Brettin T."/>
            <person name="Detter J.C."/>
            <person name="Han C."/>
            <person name="Larimer F."/>
            <person name="Land M."/>
            <person name="Hauser L."/>
            <person name="Markowitz V."/>
            <person name="Cheng J.-F."/>
            <person name="Hugenholtz P."/>
            <person name="Woyke T."/>
            <person name="Wu D."/>
            <person name="Brambilla E."/>
            <person name="Klenk H.-P."/>
            <person name="Eisen J.A."/>
        </authorList>
    </citation>
    <scope>NUCLEOTIDE SEQUENCE [LARGE SCALE GENOMIC DNA]</scope>
    <source>
        <strain evidence="11">DSM 17526 / LMG 23754 / KMM 6221</strain>
    </source>
</reference>
<dbReference type="Pfam" id="PF07715">
    <property type="entry name" value="Plug"/>
    <property type="match status" value="1"/>
</dbReference>
<protein>
    <submittedName>
        <fullName evidence="10">TonB-linked outer membrane protein, SusC/RagA family</fullName>
    </submittedName>
</protein>
<feature type="chain" id="PRO_5003942767" evidence="8">
    <location>
        <begin position="27"/>
        <end position="1062"/>
    </location>
</feature>
<evidence type="ECO:0000256" key="1">
    <source>
        <dbReference type="ARBA" id="ARBA00004571"/>
    </source>
</evidence>
<keyword evidence="2 7" id="KW-0813">Transport</keyword>
<accession>L0FVJ3</accession>
<evidence type="ECO:0000256" key="5">
    <source>
        <dbReference type="ARBA" id="ARBA00023136"/>
    </source>
</evidence>
<dbReference type="RefSeq" id="WP_015265481.1">
    <property type="nucleotide sequence ID" value="NC_019904.1"/>
</dbReference>
<dbReference type="InterPro" id="IPR036942">
    <property type="entry name" value="Beta-barrel_TonB_sf"/>
</dbReference>
<dbReference type="InterPro" id="IPR037066">
    <property type="entry name" value="Plug_dom_sf"/>
</dbReference>
<keyword evidence="8" id="KW-0732">Signal</keyword>
<dbReference type="InterPro" id="IPR012910">
    <property type="entry name" value="Plug_dom"/>
</dbReference>
<comment type="subcellular location">
    <subcellularLocation>
        <location evidence="1 7">Cell outer membrane</location>
        <topology evidence="1 7">Multi-pass membrane protein</topology>
    </subcellularLocation>
</comment>
<evidence type="ECO:0000256" key="2">
    <source>
        <dbReference type="ARBA" id="ARBA00022448"/>
    </source>
</evidence>
<feature type="signal peptide" evidence="8">
    <location>
        <begin position="1"/>
        <end position="26"/>
    </location>
</feature>
<dbReference type="NCBIfam" id="TIGR04056">
    <property type="entry name" value="OMP_RagA_SusC"/>
    <property type="match status" value="1"/>
</dbReference>
<evidence type="ECO:0000256" key="7">
    <source>
        <dbReference type="PROSITE-ProRule" id="PRU01360"/>
    </source>
</evidence>
<dbReference type="STRING" id="926556.Echvi_1654"/>
<sequence length="1062" mass="117159">MKRKNIQKFCTAMLALQMGFAGTVWAQEVEEVKVQPNQQMDYLIEKVTGRVISKSTGEPLEGLSIAYQDLSATFTNSNGEFELMVPAYTTTIRVNFGDQLVKEIPLKGRDQLEIALTAMELAAAGSGFVQLPYEEVDRRHVAGAVSAVDYSAAAKLKANSPETFTQGAAAGVNMIRRAGTPGMGADMFIRGLGSLNASTQPLVVVDGMIYDMDAYQGSILNGYSSNPLSFLDVKYIDNISFIKDGGSIYGTKGANGVILITTSRAKDLTTKIDFYTYGGVNIQPKNLPVMEADEFKPYYAEMLASSGLTTNEVIGNRYLNERADTLGYYNYHNNTNWQDQVMRTSYDQNYYIKVSGGDNIARYALSLGHLKSSSIMDLEDMSRSNVRFNADFQITEKLTAGTNMSFSYAVNNLHEYGFGAESVSPLYLGLVKSPFLAPNIYSEEGIRSPNLSDVDSLGISNPRAMVENMSGQNRRYRFFGSYDAKYQFNEHFSLQTLFGLTIDKNRESFFIPDLGTDETEGPNAEIRNEIGGQVQRLFSTYSDSRFDYTNTFGFAHDLNVGLGFRYNSNKLQEDRGFAYNSGTDDLITLNSGVITLNDANAVAGDWIWMSYYADVNYSYLDKYFIDVDVAVDGSSRFGKQTADGIGLFGHRFGVFPSIKGAWLISSEDFMSGVNLDLLKLRLSYSQTGNDGIGNYKYMQTYSGSNMLALQGLVRNNLANEAIQWETNSKVNAGIDFASANSVFGLSVDVYQNTISNMLTLQPLEAFTGLDYYFANGGEMTNTGVDVGLSAKVLDREVKLTLAAQVGTYKNEVKDLPYSHRITPVAGGEVITTVGESASMFYGYQTEGVYSTSEEASTAGLSTYLPDGTLGAFGAGDVKFVDQNNDNVIDEKDRTIIGNPNPDFYGGFSLHAAYQRFTFDAAFSFSVGNDVYNYVRHELESMSGYENQLESVRNRWRTEGQKTNMPQLAYGDPMGNSRFSDRWIEDGSYLRLKTLSVNYTIPINGDIVKNIDVYASGQNLLTFTNYLGYDPEFSYTSSVFGQGVDVGLTPQFTSVLLGLKIGL</sequence>
<evidence type="ECO:0000256" key="4">
    <source>
        <dbReference type="ARBA" id="ARBA00022692"/>
    </source>
</evidence>
<dbReference type="Gene3D" id="2.40.170.20">
    <property type="entry name" value="TonB-dependent receptor, beta-barrel domain"/>
    <property type="match status" value="1"/>
</dbReference>
<comment type="similarity">
    <text evidence="7">Belongs to the TonB-dependent receptor family.</text>
</comment>
<dbReference type="eggNOG" id="COG1629">
    <property type="taxonomic scope" value="Bacteria"/>
</dbReference>
<dbReference type="SUPFAM" id="SSF56935">
    <property type="entry name" value="Porins"/>
    <property type="match status" value="1"/>
</dbReference>
<keyword evidence="4 7" id="KW-0812">Transmembrane</keyword>
<dbReference type="SUPFAM" id="SSF49464">
    <property type="entry name" value="Carboxypeptidase regulatory domain-like"/>
    <property type="match status" value="1"/>
</dbReference>
<evidence type="ECO:0000256" key="3">
    <source>
        <dbReference type="ARBA" id="ARBA00022452"/>
    </source>
</evidence>
<evidence type="ECO:0000256" key="6">
    <source>
        <dbReference type="ARBA" id="ARBA00023237"/>
    </source>
</evidence>
<evidence type="ECO:0000313" key="11">
    <source>
        <dbReference type="Proteomes" id="UP000010796"/>
    </source>
</evidence>
<name>L0FVJ3_ECHVK</name>
<dbReference type="PATRIC" id="fig|926556.3.peg.1758"/>
<dbReference type="InterPro" id="IPR023996">
    <property type="entry name" value="TonB-dep_OMP_SusC/RagA"/>
</dbReference>
<dbReference type="InterPro" id="IPR039426">
    <property type="entry name" value="TonB-dep_rcpt-like"/>
</dbReference>
<dbReference type="Proteomes" id="UP000010796">
    <property type="component" value="Chromosome"/>
</dbReference>
<gene>
    <name evidence="10" type="ordered locus">Echvi_1654</name>
</gene>
<dbReference type="OrthoDB" id="830178at2"/>
<feature type="domain" description="TonB-dependent receptor plug" evidence="9">
    <location>
        <begin position="138"/>
        <end position="257"/>
    </location>
</feature>
<dbReference type="AlphaFoldDB" id="L0FVJ3"/>
<evidence type="ECO:0000259" key="9">
    <source>
        <dbReference type="Pfam" id="PF07715"/>
    </source>
</evidence>
<dbReference type="InterPro" id="IPR008969">
    <property type="entry name" value="CarboxyPept-like_regulatory"/>
</dbReference>
<organism evidence="10 11">
    <name type="scientific">Echinicola vietnamensis (strain DSM 17526 / LMG 23754 / KMM 6221)</name>
    <dbReference type="NCBI Taxonomy" id="926556"/>
    <lineage>
        <taxon>Bacteria</taxon>
        <taxon>Pseudomonadati</taxon>
        <taxon>Bacteroidota</taxon>
        <taxon>Cytophagia</taxon>
        <taxon>Cytophagales</taxon>
        <taxon>Cyclobacteriaceae</taxon>
        <taxon>Echinicola</taxon>
    </lineage>
</organism>
<keyword evidence="5 7" id="KW-0472">Membrane</keyword>
<dbReference type="EMBL" id="CP003346">
    <property type="protein sequence ID" value="AGA77919.1"/>
    <property type="molecule type" value="Genomic_DNA"/>
</dbReference>
<dbReference type="HOGENOM" id="CLU_004317_0_2_10"/>
<dbReference type="Gene3D" id="2.170.130.10">
    <property type="entry name" value="TonB-dependent receptor, plug domain"/>
    <property type="match status" value="1"/>
</dbReference>
<keyword evidence="6 7" id="KW-0998">Cell outer membrane</keyword>
<dbReference type="GO" id="GO:0009279">
    <property type="term" value="C:cell outer membrane"/>
    <property type="evidence" value="ECO:0007669"/>
    <property type="project" value="UniProtKB-SubCell"/>
</dbReference>
<evidence type="ECO:0000313" key="10">
    <source>
        <dbReference type="EMBL" id="AGA77919.1"/>
    </source>
</evidence>
<evidence type="ECO:0000256" key="8">
    <source>
        <dbReference type="SAM" id="SignalP"/>
    </source>
</evidence>
<keyword evidence="3 7" id="KW-1134">Transmembrane beta strand</keyword>